<dbReference type="AlphaFoldDB" id="A0A1W0W5L9"/>
<evidence type="ECO:0000256" key="5">
    <source>
        <dbReference type="ARBA" id="ARBA00022801"/>
    </source>
</evidence>
<dbReference type="InterPro" id="IPR033124">
    <property type="entry name" value="Ser_caboxypep_his_AS"/>
</dbReference>
<dbReference type="PANTHER" id="PTHR11802:SF451">
    <property type="entry name" value="CARBOXYPEPTIDASE"/>
    <property type="match status" value="1"/>
</dbReference>
<dbReference type="Proteomes" id="UP000000768">
    <property type="component" value="Chromosome 2"/>
</dbReference>
<dbReference type="PROSITE" id="PS00131">
    <property type="entry name" value="CARBOXYPEPT_SER_SER"/>
    <property type="match status" value="1"/>
</dbReference>
<feature type="signal peptide" evidence="8">
    <location>
        <begin position="1"/>
        <end position="20"/>
    </location>
</feature>
<dbReference type="FunFam" id="3.40.50.11320:FF:000001">
    <property type="entry name" value="Carboxypeptidase"/>
    <property type="match status" value="1"/>
</dbReference>
<keyword evidence="4 8" id="KW-0732">Signal</keyword>
<evidence type="ECO:0000313" key="10">
    <source>
        <dbReference type="Proteomes" id="UP000000768"/>
    </source>
</evidence>
<keyword evidence="7" id="KW-0325">Glycoprotein</keyword>
<evidence type="ECO:0000256" key="4">
    <source>
        <dbReference type="ARBA" id="ARBA00022729"/>
    </source>
</evidence>
<keyword evidence="10" id="KW-1185">Reference proteome</keyword>
<dbReference type="PRINTS" id="PR00724">
    <property type="entry name" value="CRBOXYPTASEC"/>
</dbReference>
<evidence type="ECO:0000256" key="7">
    <source>
        <dbReference type="ARBA" id="ARBA00023180"/>
    </source>
</evidence>
<keyword evidence="2 8" id="KW-0121">Carboxypeptidase</keyword>
<feature type="chain" id="PRO_5010597564" description="Carboxypeptidase" evidence="8">
    <location>
        <begin position="21"/>
        <end position="487"/>
    </location>
</feature>
<protein>
    <recommendedName>
        <fullName evidence="8">Carboxypeptidase</fullName>
        <ecNumber evidence="8">3.4.16.-</ecNumber>
    </recommendedName>
</protein>
<keyword evidence="6" id="KW-1015">Disulfide bond</keyword>
<reference evidence="10" key="2">
    <citation type="journal article" date="2018" name="Plant J.">
        <title>The Sorghum bicolor reference genome: improved assembly, gene annotations, a transcriptome atlas, and signatures of genome organization.</title>
        <authorList>
            <person name="McCormick R.F."/>
            <person name="Truong S.K."/>
            <person name="Sreedasyam A."/>
            <person name="Jenkins J."/>
            <person name="Shu S."/>
            <person name="Sims D."/>
            <person name="Kennedy M."/>
            <person name="Amirebrahimi M."/>
            <person name="Weers B.D."/>
            <person name="McKinley B."/>
            <person name="Mattison A."/>
            <person name="Morishige D.T."/>
            <person name="Grimwood J."/>
            <person name="Schmutz J."/>
            <person name="Mullet J.E."/>
        </authorList>
    </citation>
    <scope>NUCLEOTIDE SEQUENCE [LARGE SCALE GENOMIC DNA]</scope>
    <source>
        <strain evidence="10">cv. BTx623</strain>
    </source>
</reference>
<evidence type="ECO:0000256" key="1">
    <source>
        <dbReference type="ARBA" id="ARBA00009431"/>
    </source>
</evidence>
<dbReference type="InterPro" id="IPR029058">
    <property type="entry name" value="AB_hydrolase_fold"/>
</dbReference>
<dbReference type="InterPro" id="IPR001563">
    <property type="entry name" value="Peptidase_S10"/>
</dbReference>
<dbReference type="SMR" id="A0A1W0W5L9"/>
<keyword evidence="5 8" id="KW-0378">Hydrolase</keyword>
<dbReference type="Gene3D" id="3.40.50.1820">
    <property type="entry name" value="alpha/beta hydrolase"/>
    <property type="match status" value="1"/>
</dbReference>
<keyword evidence="3 8" id="KW-0645">Protease</keyword>
<dbReference type="OrthoDB" id="443318at2759"/>
<dbReference type="PROSITE" id="PS00560">
    <property type="entry name" value="CARBOXYPEPT_SER_HIS"/>
    <property type="match status" value="1"/>
</dbReference>
<dbReference type="SUPFAM" id="SSF53474">
    <property type="entry name" value="alpha/beta-Hydrolases"/>
    <property type="match status" value="1"/>
</dbReference>
<reference evidence="9 10" key="1">
    <citation type="journal article" date="2009" name="Nature">
        <title>The Sorghum bicolor genome and the diversification of grasses.</title>
        <authorList>
            <person name="Paterson A.H."/>
            <person name="Bowers J.E."/>
            <person name="Bruggmann R."/>
            <person name="Dubchak I."/>
            <person name="Grimwood J."/>
            <person name="Gundlach H."/>
            <person name="Haberer G."/>
            <person name="Hellsten U."/>
            <person name="Mitros T."/>
            <person name="Poliakov A."/>
            <person name="Schmutz J."/>
            <person name="Spannagl M."/>
            <person name="Tang H."/>
            <person name="Wang X."/>
            <person name="Wicker T."/>
            <person name="Bharti A.K."/>
            <person name="Chapman J."/>
            <person name="Feltus F.A."/>
            <person name="Gowik U."/>
            <person name="Grigoriev I.V."/>
            <person name="Lyons E."/>
            <person name="Maher C.A."/>
            <person name="Martis M."/>
            <person name="Narechania A."/>
            <person name="Otillar R.P."/>
            <person name="Penning B.W."/>
            <person name="Salamov A.A."/>
            <person name="Wang Y."/>
            <person name="Zhang L."/>
            <person name="Carpita N.C."/>
            <person name="Freeling M."/>
            <person name="Gingle A.R."/>
            <person name="Hash C.T."/>
            <person name="Keller B."/>
            <person name="Klein P."/>
            <person name="Kresovich S."/>
            <person name="McCann M.C."/>
            <person name="Ming R."/>
            <person name="Peterson D.G."/>
            <person name="Mehboob-ur-Rahman"/>
            <person name="Ware D."/>
            <person name="Westhoff P."/>
            <person name="Mayer K.F."/>
            <person name="Messing J."/>
            <person name="Rokhsar D.S."/>
        </authorList>
    </citation>
    <scope>NUCLEOTIDE SEQUENCE [LARGE SCALE GENOMIC DNA]</scope>
    <source>
        <strain evidence="10">cv. BTx623</strain>
    </source>
</reference>
<organism evidence="9 10">
    <name type="scientific">Sorghum bicolor</name>
    <name type="common">Sorghum</name>
    <name type="synonym">Sorghum vulgare</name>
    <dbReference type="NCBI Taxonomy" id="4558"/>
    <lineage>
        <taxon>Eukaryota</taxon>
        <taxon>Viridiplantae</taxon>
        <taxon>Streptophyta</taxon>
        <taxon>Embryophyta</taxon>
        <taxon>Tracheophyta</taxon>
        <taxon>Spermatophyta</taxon>
        <taxon>Magnoliopsida</taxon>
        <taxon>Liliopsida</taxon>
        <taxon>Poales</taxon>
        <taxon>Poaceae</taxon>
        <taxon>PACMAD clade</taxon>
        <taxon>Panicoideae</taxon>
        <taxon>Andropogonodae</taxon>
        <taxon>Andropogoneae</taxon>
        <taxon>Sorghinae</taxon>
        <taxon>Sorghum</taxon>
    </lineage>
</organism>
<evidence type="ECO:0000256" key="6">
    <source>
        <dbReference type="ARBA" id="ARBA00023157"/>
    </source>
</evidence>
<evidence type="ECO:0000256" key="2">
    <source>
        <dbReference type="ARBA" id="ARBA00022645"/>
    </source>
</evidence>
<evidence type="ECO:0000256" key="3">
    <source>
        <dbReference type="ARBA" id="ARBA00022670"/>
    </source>
</evidence>
<dbReference type="InterPro" id="IPR018202">
    <property type="entry name" value="Ser_caboxypep_ser_AS"/>
</dbReference>
<evidence type="ECO:0000256" key="8">
    <source>
        <dbReference type="RuleBase" id="RU361156"/>
    </source>
</evidence>
<dbReference type="GO" id="GO:0004185">
    <property type="term" value="F:serine-type carboxypeptidase activity"/>
    <property type="evidence" value="ECO:0000318"/>
    <property type="project" value="GO_Central"/>
</dbReference>
<dbReference type="Gene3D" id="3.40.50.11320">
    <property type="match status" value="1"/>
</dbReference>
<dbReference type="Gene3D" id="6.10.250.940">
    <property type="match status" value="1"/>
</dbReference>
<name>A0A1W0W5L9_SORBI</name>
<comment type="similarity">
    <text evidence="1 8">Belongs to the peptidase S10 family.</text>
</comment>
<dbReference type="EC" id="3.4.16.-" evidence="8"/>
<dbReference type="FunFam" id="3.40.50.1820:FF:000573">
    <property type="entry name" value="Carboxypeptidase"/>
    <property type="match status" value="1"/>
</dbReference>
<evidence type="ECO:0000313" key="9">
    <source>
        <dbReference type="EMBL" id="OQU89625.1"/>
    </source>
</evidence>
<gene>
    <name evidence="9" type="ORF">SORBI_3002G229100</name>
</gene>
<dbReference type="PANTHER" id="PTHR11802">
    <property type="entry name" value="SERINE PROTEASE FAMILY S10 SERINE CARBOXYPEPTIDASE"/>
    <property type="match status" value="1"/>
</dbReference>
<dbReference type="EMBL" id="CM000761">
    <property type="protein sequence ID" value="OQU89625.1"/>
    <property type="molecule type" value="Genomic_DNA"/>
</dbReference>
<dbReference type="Gramene" id="OQU89625">
    <property type="protein sequence ID" value="OQU89625"/>
    <property type="gene ID" value="SORBI_3002G229100"/>
</dbReference>
<dbReference type="InParanoid" id="A0A1W0W5L9"/>
<dbReference type="OMA" id="SKRMIIN"/>
<dbReference type="GO" id="GO:0006508">
    <property type="term" value="P:proteolysis"/>
    <property type="evidence" value="ECO:0007669"/>
    <property type="project" value="UniProtKB-KW"/>
</dbReference>
<sequence>MRDTSICLFFLLVCLAGSHAHSSQEARLREFILSRRSSGNAFGVHDELAFMATSILKSEHSGTDQNAQKAADKITVLPGQPGGAVGFDQYSGYVTVDEKNGRALFYYFVEATHDAAAKPLLMWLNGGPGCSSVGYGAMIEIGPFRINSDNKTLSRNENAWNSEANVLFLESPAGVGFSYSNKSSDYDKSGDQRTAADAFVFLINWLERYPEYKARAFYISGESYAGHYVPQLAAAILSHNIKSKSDIINLQAILVGNPYLDDNKNTKGQIDYLWSHGVISDEVWTNITKNCKFSPVDGNTCSDAMESYDSGYISPYNIYAPVCIDEPNGNYYPSSNVPGIDPCSNYYIEAYMNNPLVQKAFHAKTTKWSGCTDLHWKDAPVSMMPTIKWLLGHRLPVWLYSGDFDAICPLTATRYSITDLLLSVMEPWRPWTATKEVGGYVQQYTGGLVLISVRGAGHQVPYFQPERALVLLRSFLKGTLPPYVVEQ</sequence>
<proteinExistence type="inferred from homology"/>
<dbReference type="Pfam" id="PF00450">
    <property type="entry name" value="Peptidase_S10"/>
    <property type="match status" value="1"/>
</dbReference>
<dbReference type="eggNOG" id="KOG1282">
    <property type="taxonomic scope" value="Eukaryota"/>
</dbReference>
<accession>A0A1W0W5L9</accession>